<reference evidence="2" key="1">
    <citation type="journal article" date="2023" name="Science">
        <title>Genome structures resolve the early diversification of teleost fishes.</title>
        <authorList>
            <person name="Parey E."/>
            <person name="Louis A."/>
            <person name="Montfort J."/>
            <person name="Bouchez O."/>
            <person name="Roques C."/>
            <person name="Iampietro C."/>
            <person name="Lluch J."/>
            <person name="Castinel A."/>
            <person name="Donnadieu C."/>
            <person name="Desvignes T."/>
            <person name="Floi Bucao C."/>
            <person name="Jouanno E."/>
            <person name="Wen M."/>
            <person name="Mejri S."/>
            <person name="Dirks R."/>
            <person name="Jansen H."/>
            <person name="Henkel C."/>
            <person name="Chen W.J."/>
            <person name="Zahm M."/>
            <person name="Cabau C."/>
            <person name="Klopp C."/>
            <person name="Thompson A.W."/>
            <person name="Robinson-Rechavi M."/>
            <person name="Braasch I."/>
            <person name="Lecointre G."/>
            <person name="Bobe J."/>
            <person name="Postlethwait J.H."/>
            <person name="Berthelot C."/>
            <person name="Roest Crollius H."/>
            <person name="Guiguen Y."/>
        </authorList>
    </citation>
    <scope>NUCLEOTIDE SEQUENCE</scope>
    <source>
        <strain evidence="2">NC1722</strain>
    </source>
</reference>
<evidence type="ECO:0000256" key="1">
    <source>
        <dbReference type="SAM" id="MobiDB-lite"/>
    </source>
</evidence>
<feature type="compositionally biased region" description="Basic and acidic residues" evidence="1">
    <location>
        <begin position="41"/>
        <end position="68"/>
    </location>
</feature>
<accession>A0AAD7W0P0</accession>
<dbReference type="EMBL" id="JAINUG010000464">
    <property type="protein sequence ID" value="KAJ8367614.1"/>
    <property type="molecule type" value="Genomic_DNA"/>
</dbReference>
<feature type="region of interest" description="Disordered" evidence="1">
    <location>
        <begin position="14"/>
        <end position="68"/>
    </location>
</feature>
<comment type="caution">
    <text evidence="2">The sequence shown here is derived from an EMBL/GenBank/DDBJ whole genome shotgun (WGS) entry which is preliminary data.</text>
</comment>
<proteinExistence type="predicted"/>
<gene>
    <name evidence="2" type="ORF">AAFF_G00314400</name>
</gene>
<evidence type="ECO:0000313" key="2">
    <source>
        <dbReference type="EMBL" id="KAJ8367614.1"/>
    </source>
</evidence>
<organism evidence="2 3">
    <name type="scientific">Aldrovandia affinis</name>
    <dbReference type="NCBI Taxonomy" id="143900"/>
    <lineage>
        <taxon>Eukaryota</taxon>
        <taxon>Metazoa</taxon>
        <taxon>Chordata</taxon>
        <taxon>Craniata</taxon>
        <taxon>Vertebrata</taxon>
        <taxon>Euteleostomi</taxon>
        <taxon>Actinopterygii</taxon>
        <taxon>Neopterygii</taxon>
        <taxon>Teleostei</taxon>
        <taxon>Notacanthiformes</taxon>
        <taxon>Halosauridae</taxon>
        <taxon>Aldrovandia</taxon>
    </lineage>
</organism>
<keyword evidence="3" id="KW-1185">Reference proteome</keyword>
<evidence type="ECO:0000313" key="3">
    <source>
        <dbReference type="Proteomes" id="UP001221898"/>
    </source>
</evidence>
<sequence>MLKYPDERGLQLSSSDARVALLPSPVESPPPHARAGWKIANAEREARVTGDRGRAVNSRRAPEREAVPGRRLRSALAAVNLRRERVSHRKHETQTWGLRETQRTVFTLCPTHGRALGKPNVPQRRANRTCLGLNPVPNVIAQNIGFTRRIT</sequence>
<dbReference type="Proteomes" id="UP001221898">
    <property type="component" value="Unassembled WGS sequence"/>
</dbReference>
<protein>
    <submittedName>
        <fullName evidence="2">Uncharacterized protein</fullName>
    </submittedName>
</protein>
<dbReference type="AlphaFoldDB" id="A0AAD7W0P0"/>
<name>A0AAD7W0P0_9TELE</name>